<dbReference type="EMBL" id="MCBS01009390">
    <property type="protein sequence ID" value="RKF84386.1"/>
    <property type="molecule type" value="Genomic_DNA"/>
</dbReference>
<evidence type="ECO:0000313" key="1">
    <source>
        <dbReference type="EMBL" id="RKF84386.1"/>
    </source>
</evidence>
<evidence type="ECO:0000313" key="2">
    <source>
        <dbReference type="Proteomes" id="UP000285326"/>
    </source>
</evidence>
<protein>
    <submittedName>
        <fullName evidence="1">Uncharacterized protein</fullName>
    </submittedName>
</protein>
<feature type="non-terminal residue" evidence="1">
    <location>
        <position position="188"/>
    </location>
</feature>
<gene>
    <name evidence="1" type="ORF">GcM1_093001</name>
</gene>
<feature type="non-terminal residue" evidence="1">
    <location>
        <position position="1"/>
    </location>
</feature>
<proteinExistence type="predicted"/>
<sequence>HDQQTWAFPISIVQISPQFLAKLKKETQKDNRCKKLYNLIKNNDGLSVDGANLPFSLSSDIFYAKPDVLHENYRPVILRSMEKETFQIAHDQLGHVGYLRTHKRLNGNFHIFDLGKKSRSYLFHCREFMVNATQRHKLYGFLQPILSPPKLFYSLNIDFILALRKTVPNNFDCVLTVTERLSKAISLI</sequence>
<dbReference type="AlphaFoldDB" id="A0A420JCB9"/>
<dbReference type="Proteomes" id="UP000285326">
    <property type="component" value="Unassembled WGS sequence"/>
</dbReference>
<comment type="caution">
    <text evidence="1">The sequence shown here is derived from an EMBL/GenBank/DDBJ whole genome shotgun (WGS) entry which is preliminary data.</text>
</comment>
<accession>A0A420JCB9</accession>
<name>A0A420JCB9_9PEZI</name>
<reference evidence="1 2" key="1">
    <citation type="journal article" date="2018" name="BMC Genomics">
        <title>Comparative genome analyses reveal sequence features reflecting distinct modes of host-adaptation between dicot and monocot powdery mildew.</title>
        <authorList>
            <person name="Wu Y."/>
            <person name="Ma X."/>
            <person name="Pan Z."/>
            <person name="Kale S.D."/>
            <person name="Song Y."/>
            <person name="King H."/>
            <person name="Zhang Q."/>
            <person name="Presley C."/>
            <person name="Deng X."/>
            <person name="Wei C.I."/>
            <person name="Xiao S."/>
        </authorList>
    </citation>
    <scope>NUCLEOTIDE SEQUENCE [LARGE SCALE GENOMIC DNA]</scope>
    <source>
        <strain evidence="1">UMSG1</strain>
    </source>
</reference>
<organism evidence="1 2">
    <name type="scientific">Golovinomyces cichoracearum</name>
    <dbReference type="NCBI Taxonomy" id="62708"/>
    <lineage>
        <taxon>Eukaryota</taxon>
        <taxon>Fungi</taxon>
        <taxon>Dikarya</taxon>
        <taxon>Ascomycota</taxon>
        <taxon>Pezizomycotina</taxon>
        <taxon>Leotiomycetes</taxon>
        <taxon>Erysiphales</taxon>
        <taxon>Erysiphaceae</taxon>
        <taxon>Golovinomyces</taxon>
    </lineage>
</organism>